<dbReference type="InterPro" id="IPR020901">
    <property type="entry name" value="Prtase_inh_Kunz-CS"/>
</dbReference>
<dbReference type="Pfam" id="PF00014">
    <property type="entry name" value="Kunitz_BPTI"/>
    <property type="match status" value="2"/>
</dbReference>
<dbReference type="eggNOG" id="KOG3544">
    <property type="taxonomic scope" value="Eukaryota"/>
</dbReference>
<dbReference type="GO" id="GO:0005576">
    <property type="term" value="C:extracellular region"/>
    <property type="evidence" value="ECO:0007669"/>
    <property type="project" value="UniProtKB-SubCell"/>
</dbReference>
<feature type="domain" description="BPTI/Kunitz inhibitor" evidence="8">
    <location>
        <begin position="210"/>
        <end position="260"/>
    </location>
</feature>
<dbReference type="PANTHER" id="PTHR46751">
    <property type="entry name" value="EPPIN"/>
    <property type="match status" value="1"/>
</dbReference>
<evidence type="ECO:0000256" key="4">
    <source>
        <dbReference type="ARBA" id="ARBA00022900"/>
    </source>
</evidence>
<gene>
    <name evidence="10" type="ORF">UY3_14630</name>
</gene>
<dbReference type="FunFam" id="4.10.410.10:FF:000011">
    <property type="entry name" value="Tissue factor pathway inhibitor"/>
    <property type="match status" value="2"/>
</dbReference>
<dbReference type="Gene3D" id="4.10.410.10">
    <property type="entry name" value="Pancreatic trypsin inhibitor Kunitz domain"/>
    <property type="match status" value="2"/>
</dbReference>
<keyword evidence="11" id="KW-1185">Reference proteome</keyword>
<keyword evidence="7" id="KW-0732">Signal</keyword>
<dbReference type="PROSITE" id="PS00280">
    <property type="entry name" value="BPTI_KUNITZ_1"/>
    <property type="match status" value="2"/>
</dbReference>
<sequence length="312" mass="33462">MKSRGLFLLLGLFTLWTALQGAPTQRIPGTASPLHGDDPGGNISEEDELKEKLVLGATKPVPGAEPESNGKPVSSAEPLSSENPVSVVKPRSSGEPESDERPVYGDICRLPPEQGPCKGRILRYFYNPASRTCESFIYGGCKGNKNNFKTKAECVRACRPPERPGVCPKTSGPGICLHGCDSDYDCKEGQKCCFNGCGYICLTVAPSDICSLPTEVGPCTAAIPRWVYSWHSKKCEEFSSGGCNGNKNNFETKVDCLQACAGQGQASPSLSSPHHPPRPSGPVKLDPRQLLLFRAAIQRLRDAELPGGKLSQ</sequence>
<keyword evidence="4" id="KW-0722">Serine protease inhibitor</keyword>
<feature type="domain" description="BPTI/Kunitz inhibitor" evidence="8">
    <location>
        <begin position="108"/>
        <end position="158"/>
    </location>
</feature>
<organism evidence="10 11">
    <name type="scientific">Chelonia mydas</name>
    <name type="common">Green sea-turtle</name>
    <name type="synonym">Chelonia agassizi</name>
    <dbReference type="NCBI Taxonomy" id="8469"/>
    <lineage>
        <taxon>Eukaryota</taxon>
        <taxon>Metazoa</taxon>
        <taxon>Chordata</taxon>
        <taxon>Craniata</taxon>
        <taxon>Vertebrata</taxon>
        <taxon>Euteleostomi</taxon>
        <taxon>Archelosauria</taxon>
        <taxon>Testudinata</taxon>
        <taxon>Testudines</taxon>
        <taxon>Cryptodira</taxon>
        <taxon>Durocryptodira</taxon>
        <taxon>Americhelydia</taxon>
        <taxon>Chelonioidea</taxon>
        <taxon>Cheloniidae</taxon>
        <taxon>Chelonia</taxon>
    </lineage>
</organism>
<dbReference type="GO" id="GO:0004867">
    <property type="term" value="F:serine-type endopeptidase inhibitor activity"/>
    <property type="evidence" value="ECO:0007669"/>
    <property type="project" value="UniProtKB-KW"/>
</dbReference>
<dbReference type="SMART" id="SM00217">
    <property type="entry name" value="WAP"/>
    <property type="match status" value="1"/>
</dbReference>
<feature type="domain" description="WAP" evidence="9">
    <location>
        <begin position="160"/>
        <end position="205"/>
    </location>
</feature>
<feature type="chain" id="PRO_5004079610" evidence="7">
    <location>
        <begin position="22"/>
        <end position="312"/>
    </location>
</feature>
<protein>
    <submittedName>
        <fullName evidence="10">Chelonianin</fullName>
    </submittedName>
</protein>
<dbReference type="CDD" id="cd00199">
    <property type="entry name" value="WAP"/>
    <property type="match status" value="1"/>
</dbReference>
<dbReference type="InterPro" id="IPR051388">
    <property type="entry name" value="Serpin_venom_toxin"/>
</dbReference>
<proteinExistence type="predicted"/>
<dbReference type="SUPFAM" id="SSF57256">
    <property type="entry name" value="Elafin-like"/>
    <property type="match status" value="1"/>
</dbReference>
<feature type="region of interest" description="Disordered" evidence="6">
    <location>
        <begin position="27"/>
        <end position="105"/>
    </location>
</feature>
<reference evidence="11" key="1">
    <citation type="journal article" date="2013" name="Nat. Genet.">
        <title>The draft genomes of soft-shell turtle and green sea turtle yield insights into the development and evolution of the turtle-specific body plan.</title>
        <authorList>
            <person name="Wang Z."/>
            <person name="Pascual-Anaya J."/>
            <person name="Zadissa A."/>
            <person name="Li W."/>
            <person name="Niimura Y."/>
            <person name="Huang Z."/>
            <person name="Li C."/>
            <person name="White S."/>
            <person name="Xiong Z."/>
            <person name="Fang D."/>
            <person name="Wang B."/>
            <person name="Ming Y."/>
            <person name="Chen Y."/>
            <person name="Zheng Y."/>
            <person name="Kuraku S."/>
            <person name="Pignatelli M."/>
            <person name="Herrero J."/>
            <person name="Beal K."/>
            <person name="Nozawa M."/>
            <person name="Li Q."/>
            <person name="Wang J."/>
            <person name="Zhang H."/>
            <person name="Yu L."/>
            <person name="Shigenobu S."/>
            <person name="Wang J."/>
            <person name="Liu J."/>
            <person name="Flicek P."/>
            <person name="Searle S."/>
            <person name="Wang J."/>
            <person name="Kuratani S."/>
            <person name="Yin Y."/>
            <person name="Aken B."/>
            <person name="Zhang G."/>
            <person name="Irie N."/>
        </authorList>
    </citation>
    <scope>NUCLEOTIDE SEQUENCE [LARGE SCALE GENOMIC DNA]</scope>
</reference>
<dbReference type="EMBL" id="KB564564">
    <property type="protein sequence ID" value="EMP28296.1"/>
    <property type="molecule type" value="Genomic_DNA"/>
</dbReference>
<dbReference type="PROSITE" id="PS51390">
    <property type="entry name" value="WAP"/>
    <property type="match status" value="1"/>
</dbReference>
<dbReference type="CDD" id="cd22601">
    <property type="entry name" value="Kunitz_SmCI_1-like"/>
    <property type="match status" value="1"/>
</dbReference>
<dbReference type="PANTHER" id="PTHR46751:SF1">
    <property type="entry name" value="WAP FOUR-DISULFIDE CORE DOMAIN PROTEIN 6A"/>
    <property type="match status" value="1"/>
</dbReference>
<evidence type="ECO:0000259" key="9">
    <source>
        <dbReference type="PROSITE" id="PS51390"/>
    </source>
</evidence>
<evidence type="ECO:0000256" key="7">
    <source>
        <dbReference type="SAM" id="SignalP"/>
    </source>
</evidence>
<accession>M7ASF5</accession>
<dbReference type="Proteomes" id="UP000031443">
    <property type="component" value="Unassembled WGS sequence"/>
</dbReference>
<keyword evidence="5" id="KW-1015">Disulfide bond</keyword>
<dbReference type="PRINTS" id="PR00759">
    <property type="entry name" value="BASICPTASE"/>
</dbReference>
<name>M7ASF5_CHEMY</name>
<dbReference type="InterPro" id="IPR002223">
    <property type="entry name" value="Kunitz_BPTI"/>
</dbReference>
<dbReference type="CDD" id="cd00109">
    <property type="entry name" value="Kunitz-type"/>
    <property type="match status" value="1"/>
</dbReference>
<dbReference type="Gene3D" id="4.10.75.10">
    <property type="entry name" value="Elafin-like"/>
    <property type="match status" value="1"/>
</dbReference>
<evidence type="ECO:0000259" key="8">
    <source>
        <dbReference type="PROSITE" id="PS50279"/>
    </source>
</evidence>
<evidence type="ECO:0000256" key="3">
    <source>
        <dbReference type="ARBA" id="ARBA00022690"/>
    </source>
</evidence>
<evidence type="ECO:0000256" key="6">
    <source>
        <dbReference type="SAM" id="MobiDB-lite"/>
    </source>
</evidence>
<dbReference type="InterPro" id="IPR036880">
    <property type="entry name" value="Kunitz_BPTI_sf"/>
</dbReference>
<dbReference type="InterPro" id="IPR008197">
    <property type="entry name" value="WAP_dom"/>
</dbReference>
<evidence type="ECO:0000313" key="10">
    <source>
        <dbReference type="EMBL" id="EMP28296.1"/>
    </source>
</evidence>
<evidence type="ECO:0000313" key="11">
    <source>
        <dbReference type="Proteomes" id="UP000031443"/>
    </source>
</evidence>
<evidence type="ECO:0000256" key="5">
    <source>
        <dbReference type="ARBA" id="ARBA00023157"/>
    </source>
</evidence>
<feature type="signal peptide" evidence="7">
    <location>
        <begin position="1"/>
        <end position="21"/>
    </location>
</feature>
<keyword evidence="2" id="KW-0964">Secreted</keyword>
<dbReference type="PROSITE" id="PS50279">
    <property type="entry name" value="BPTI_KUNITZ_2"/>
    <property type="match status" value="2"/>
</dbReference>
<dbReference type="AlphaFoldDB" id="M7ASF5"/>
<evidence type="ECO:0000256" key="2">
    <source>
        <dbReference type="ARBA" id="ARBA00022525"/>
    </source>
</evidence>
<dbReference type="InterPro" id="IPR036645">
    <property type="entry name" value="Elafin-like_sf"/>
</dbReference>
<comment type="subcellular location">
    <subcellularLocation>
        <location evidence="1">Secreted</location>
    </subcellularLocation>
</comment>
<dbReference type="SUPFAM" id="SSF57362">
    <property type="entry name" value="BPTI-like"/>
    <property type="match status" value="2"/>
</dbReference>
<evidence type="ECO:0000256" key="1">
    <source>
        <dbReference type="ARBA" id="ARBA00004613"/>
    </source>
</evidence>
<keyword evidence="3" id="KW-0646">Protease inhibitor</keyword>
<dbReference type="SMART" id="SM00131">
    <property type="entry name" value="KU"/>
    <property type="match status" value="2"/>
</dbReference>
<dbReference type="Pfam" id="PF00095">
    <property type="entry name" value="WAP"/>
    <property type="match status" value="1"/>
</dbReference>